<dbReference type="Proteomes" id="UP001432222">
    <property type="component" value="Chromosome"/>
</dbReference>
<proteinExistence type="predicted"/>
<sequence length="41" mass="4046">MGNALFEQAKHAVVTIGVPGEDVAAPDRVTAEGAVTPAPAS</sequence>
<accession>A0ABZ1TX61</accession>
<name>A0ABZ1TX61_9ACTN</name>
<dbReference type="EMBL" id="CP108110">
    <property type="protein sequence ID" value="WUQ82531.1"/>
    <property type="molecule type" value="Genomic_DNA"/>
</dbReference>
<dbReference type="RefSeq" id="WP_328953585.1">
    <property type="nucleotide sequence ID" value="NZ_CP108110.1"/>
</dbReference>
<protein>
    <submittedName>
        <fullName evidence="1">Uncharacterized protein</fullName>
    </submittedName>
</protein>
<gene>
    <name evidence="1" type="ORF">OHA16_05785</name>
</gene>
<reference evidence="1" key="1">
    <citation type="submission" date="2022-10" db="EMBL/GenBank/DDBJ databases">
        <title>The complete genomes of actinobacterial strains from the NBC collection.</title>
        <authorList>
            <person name="Joergensen T.S."/>
            <person name="Alvarez Arevalo M."/>
            <person name="Sterndorff E.B."/>
            <person name="Faurdal D."/>
            <person name="Vuksanovic O."/>
            <person name="Mourched A.-S."/>
            <person name="Charusanti P."/>
            <person name="Shaw S."/>
            <person name="Blin K."/>
            <person name="Weber T."/>
        </authorList>
    </citation>
    <scope>NUCLEOTIDE SEQUENCE</scope>
    <source>
        <strain evidence="1">NBC_00222</strain>
    </source>
</reference>
<keyword evidence="2" id="KW-1185">Reference proteome</keyword>
<evidence type="ECO:0000313" key="2">
    <source>
        <dbReference type="Proteomes" id="UP001432222"/>
    </source>
</evidence>
<organism evidence="1 2">
    <name type="scientific">Kitasatospora purpeofusca</name>
    <dbReference type="NCBI Taxonomy" id="67352"/>
    <lineage>
        <taxon>Bacteria</taxon>
        <taxon>Bacillati</taxon>
        <taxon>Actinomycetota</taxon>
        <taxon>Actinomycetes</taxon>
        <taxon>Kitasatosporales</taxon>
        <taxon>Streptomycetaceae</taxon>
        <taxon>Kitasatospora</taxon>
    </lineage>
</organism>
<evidence type="ECO:0000313" key="1">
    <source>
        <dbReference type="EMBL" id="WUQ82531.1"/>
    </source>
</evidence>